<feature type="compositionally biased region" description="Basic residues" evidence="1">
    <location>
        <begin position="295"/>
        <end position="304"/>
    </location>
</feature>
<dbReference type="EMBL" id="MU001632">
    <property type="protein sequence ID" value="KAF2485910.1"/>
    <property type="molecule type" value="Genomic_DNA"/>
</dbReference>
<feature type="region of interest" description="Disordered" evidence="1">
    <location>
        <begin position="385"/>
        <end position="416"/>
    </location>
</feature>
<protein>
    <recommendedName>
        <fullName evidence="2">J domain-containing protein</fullName>
    </recommendedName>
</protein>
<dbReference type="SMART" id="SM00271">
    <property type="entry name" value="DnaJ"/>
    <property type="match status" value="1"/>
</dbReference>
<feature type="region of interest" description="Disordered" evidence="1">
    <location>
        <begin position="434"/>
        <end position="456"/>
    </location>
</feature>
<gene>
    <name evidence="3" type="ORF">BDY17DRAFT_290525</name>
</gene>
<feature type="compositionally biased region" description="Polar residues" evidence="1">
    <location>
        <begin position="444"/>
        <end position="454"/>
    </location>
</feature>
<feature type="region of interest" description="Disordered" evidence="1">
    <location>
        <begin position="99"/>
        <end position="189"/>
    </location>
</feature>
<feature type="domain" description="J" evidence="2">
    <location>
        <begin position="8"/>
        <end position="78"/>
    </location>
</feature>
<dbReference type="Proteomes" id="UP000799767">
    <property type="component" value="Unassembled WGS sequence"/>
</dbReference>
<sequence>MAFPAPFDPFLALGLERDASPALIKSRYYELARRYHPNRNQNTDESRTATLSEYFNHVHQAWELLKESHKRRRYVELLGLYDLHETILASAADLLGQHSHCQHPDNRHVPSDGDDDDVPRFPGIVKRYTFEHAQERADKPDSPAEERNADRPTPKEWESQSRISRLQKRADSSDGSDKNATTERRKKYDRLRREELAAFNTYRDAMLAKFEAEEKAEKCKELYEMASWRRQYFMTAPRETSQRLRLLRLINIATKAFTAQQEPVKRRKGSTVSADGQTLSTGDLFPGSQHLGIPSRHKSVRRQRYSNDISVDQTSSDEDYLSDHHTSPRRPSRAVSPGPNHHRQRSGDYVGLTLQTAPRKLAKHDPMSPITGSGPRVIVKTASNLHDIPDEAESDSQAVSPTSRSRSPMSPGSGRVQFELLPHMSAAELFEDATEDRGRLPSVHNRTSQANGSLSDAPGPHLDSTLFEIKQIGQLQHSEISNANVHELQAAEKQQMLGVPPDTDSSPVELLAALANLDNAVAAMFTVKLDVKRDFKFRLVFDKPGVTERQHQSFLALSYRRKLHVEKHDTHYTLPLEPEIFQAVWDERKSADEGVWIDQICIDQDSESEKTISMAAMDMVYRSARLVVVVLDDIMLSRQEGRVLRDHMEAFEEQVNVPPNKRFRHRARPWLEAHDDLYRVIRKLLSSSWFVRAWCRHEMRLARHHIFLIPCRASSSPTGPGIVRFTGSCLAHLLALATEVAFEPAIEAVKPALYAFFRDRSKPSTEGHLRSHHGNFTTVVAEVFAMEAGGDPRIPEAQRAADARKDQISIILNTLECGLALHPKARNPAVNLPLAECQYMLLLLALAARDPGALCTVGHSFSSLPYRLGSTWMLLPTTVDSGLNNYRTLDRLPAQYHVTTHIRDDEHFVQLDLKFLTTSKILRAVDIPENLQLAYRFMERCKAMNYGRNRKRYLLNDANANHLFGSVRDVYAETLSSIFECGPDWLSDVCQRYGVSGTKHNLQAAYDLLIAFMNTCGRWPEAAWTDRAATFLMDFVNFLVIRGMPQRQLMRPQAWRPICVHTAEGGKVLTFIPPGEIRVAMPAALMDADYLHLARLWILEPRDEYNEDTLPHHHEWTLLGKSVLFADEMAMELLSHDNGNVRGGMRVFGRMK</sequence>
<dbReference type="AlphaFoldDB" id="A0A6A6Q0H5"/>
<evidence type="ECO:0000259" key="2">
    <source>
        <dbReference type="PROSITE" id="PS50076"/>
    </source>
</evidence>
<dbReference type="Pfam" id="PF06985">
    <property type="entry name" value="HET"/>
    <property type="match status" value="1"/>
</dbReference>
<dbReference type="Gene3D" id="1.10.287.110">
    <property type="entry name" value="DnaJ domain"/>
    <property type="match status" value="1"/>
</dbReference>
<dbReference type="PROSITE" id="PS50076">
    <property type="entry name" value="DNAJ_2"/>
    <property type="match status" value="1"/>
</dbReference>
<evidence type="ECO:0000313" key="3">
    <source>
        <dbReference type="EMBL" id="KAF2485910.1"/>
    </source>
</evidence>
<evidence type="ECO:0000313" key="4">
    <source>
        <dbReference type="Proteomes" id="UP000799767"/>
    </source>
</evidence>
<reference evidence="3" key="1">
    <citation type="journal article" date="2020" name="Stud. Mycol.">
        <title>101 Dothideomycetes genomes: a test case for predicting lifestyles and emergence of pathogens.</title>
        <authorList>
            <person name="Haridas S."/>
            <person name="Albert R."/>
            <person name="Binder M."/>
            <person name="Bloem J."/>
            <person name="Labutti K."/>
            <person name="Salamov A."/>
            <person name="Andreopoulos B."/>
            <person name="Baker S."/>
            <person name="Barry K."/>
            <person name="Bills G."/>
            <person name="Bluhm B."/>
            <person name="Cannon C."/>
            <person name="Castanera R."/>
            <person name="Culley D."/>
            <person name="Daum C."/>
            <person name="Ezra D."/>
            <person name="Gonzalez J."/>
            <person name="Henrissat B."/>
            <person name="Kuo A."/>
            <person name="Liang C."/>
            <person name="Lipzen A."/>
            <person name="Lutzoni F."/>
            <person name="Magnuson J."/>
            <person name="Mondo S."/>
            <person name="Nolan M."/>
            <person name="Ohm R."/>
            <person name="Pangilinan J."/>
            <person name="Park H.-J."/>
            <person name="Ramirez L."/>
            <person name="Alfaro M."/>
            <person name="Sun H."/>
            <person name="Tritt A."/>
            <person name="Yoshinaga Y."/>
            <person name="Zwiers L.-H."/>
            <person name="Turgeon B."/>
            <person name="Goodwin S."/>
            <person name="Spatafora J."/>
            <person name="Crous P."/>
            <person name="Grigoriev I."/>
        </authorList>
    </citation>
    <scope>NUCLEOTIDE SEQUENCE</scope>
    <source>
        <strain evidence="3">CBS 113389</strain>
    </source>
</reference>
<dbReference type="PANTHER" id="PTHR24148:SF82">
    <property type="entry name" value="HETEROKARYON INCOMPATIBILITY DOMAIN-CONTAINING PROTEIN"/>
    <property type="match status" value="1"/>
</dbReference>
<dbReference type="Pfam" id="PF00226">
    <property type="entry name" value="DnaJ"/>
    <property type="match status" value="1"/>
</dbReference>
<dbReference type="SUPFAM" id="SSF46565">
    <property type="entry name" value="Chaperone J-domain"/>
    <property type="match status" value="1"/>
</dbReference>
<dbReference type="InterPro" id="IPR036869">
    <property type="entry name" value="J_dom_sf"/>
</dbReference>
<organism evidence="3 4">
    <name type="scientific">Neohortaea acidophila</name>
    <dbReference type="NCBI Taxonomy" id="245834"/>
    <lineage>
        <taxon>Eukaryota</taxon>
        <taxon>Fungi</taxon>
        <taxon>Dikarya</taxon>
        <taxon>Ascomycota</taxon>
        <taxon>Pezizomycotina</taxon>
        <taxon>Dothideomycetes</taxon>
        <taxon>Dothideomycetidae</taxon>
        <taxon>Mycosphaerellales</taxon>
        <taxon>Teratosphaeriaceae</taxon>
        <taxon>Neohortaea</taxon>
    </lineage>
</organism>
<dbReference type="OrthoDB" id="270167at2759"/>
<dbReference type="InterPro" id="IPR052895">
    <property type="entry name" value="HetReg/Transcr_Mod"/>
</dbReference>
<dbReference type="CDD" id="cd06257">
    <property type="entry name" value="DnaJ"/>
    <property type="match status" value="1"/>
</dbReference>
<dbReference type="InterPro" id="IPR010730">
    <property type="entry name" value="HET"/>
</dbReference>
<feature type="compositionally biased region" description="Basic and acidic residues" evidence="1">
    <location>
        <begin position="128"/>
        <end position="159"/>
    </location>
</feature>
<feature type="region of interest" description="Disordered" evidence="1">
    <location>
        <begin position="259"/>
        <end position="351"/>
    </location>
</feature>
<keyword evidence="4" id="KW-1185">Reference proteome</keyword>
<dbReference type="InterPro" id="IPR001623">
    <property type="entry name" value="DnaJ_domain"/>
</dbReference>
<dbReference type="PRINTS" id="PR00625">
    <property type="entry name" value="JDOMAIN"/>
</dbReference>
<dbReference type="RefSeq" id="XP_033592479.1">
    <property type="nucleotide sequence ID" value="XM_033732521.1"/>
</dbReference>
<evidence type="ECO:0000256" key="1">
    <source>
        <dbReference type="SAM" id="MobiDB-lite"/>
    </source>
</evidence>
<accession>A0A6A6Q0H5</accession>
<dbReference type="GeneID" id="54473523"/>
<feature type="compositionally biased region" description="Basic and acidic residues" evidence="1">
    <location>
        <begin position="168"/>
        <end position="183"/>
    </location>
</feature>
<feature type="compositionally biased region" description="Low complexity" evidence="1">
    <location>
        <begin position="400"/>
        <end position="415"/>
    </location>
</feature>
<proteinExistence type="predicted"/>
<feature type="compositionally biased region" description="Polar residues" evidence="1">
    <location>
        <begin position="270"/>
        <end position="281"/>
    </location>
</feature>
<feature type="compositionally biased region" description="Basic and acidic residues" evidence="1">
    <location>
        <begin position="102"/>
        <end position="111"/>
    </location>
</feature>
<dbReference type="PANTHER" id="PTHR24148">
    <property type="entry name" value="ANKYRIN REPEAT DOMAIN-CONTAINING PROTEIN 39 HOMOLOG-RELATED"/>
    <property type="match status" value="1"/>
</dbReference>
<name>A0A6A6Q0H5_9PEZI</name>